<feature type="transmembrane region" description="Helical" evidence="7">
    <location>
        <begin position="207"/>
        <end position="225"/>
    </location>
</feature>
<protein>
    <submittedName>
        <fullName evidence="9">Acyltransferase</fullName>
    </submittedName>
</protein>
<evidence type="ECO:0000256" key="6">
    <source>
        <dbReference type="ARBA" id="ARBA00023136"/>
    </source>
</evidence>
<organism evidence="9 10">
    <name type="scientific">Pseudomonas oryzihabitans</name>
    <dbReference type="NCBI Taxonomy" id="47885"/>
    <lineage>
        <taxon>Bacteria</taxon>
        <taxon>Pseudomonadati</taxon>
        <taxon>Pseudomonadota</taxon>
        <taxon>Gammaproteobacteria</taxon>
        <taxon>Pseudomonadales</taxon>
        <taxon>Pseudomonadaceae</taxon>
        <taxon>Pseudomonas</taxon>
    </lineage>
</organism>
<keyword evidence="4 7" id="KW-0812">Transmembrane</keyword>
<evidence type="ECO:0000256" key="7">
    <source>
        <dbReference type="SAM" id="Phobius"/>
    </source>
</evidence>
<evidence type="ECO:0000259" key="8">
    <source>
        <dbReference type="Pfam" id="PF01757"/>
    </source>
</evidence>
<dbReference type="InterPro" id="IPR002656">
    <property type="entry name" value="Acyl_transf_3_dom"/>
</dbReference>
<evidence type="ECO:0000256" key="3">
    <source>
        <dbReference type="ARBA" id="ARBA00022475"/>
    </source>
</evidence>
<feature type="transmembrane region" description="Helical" evidence="7">
    <location>
        <begin position="178"/>
        <end position="195"/>
    </location>
</feature>
<evidence type="ECO:0000256" key="4">
    <source>
        <dbReference type="ARBA" id="ARBA00022692"/>
    </source>
</evidence>
<dbReference type="PANTHER" id="PTHR40074">
    <property type="entry name" value="O-ACETYLTRANSFERASE WECH"/>
    <property type="match status" value="1"/>
</dbReference>
<feature type="transmembrane region" description="Helical" evidence="7">
    <location>
        <begin position="75"/>
        <end position="92"/>
    </location>
</feature>
<proteinExistence type="inferred from homology"/>
<dbReference type="RefSeq" id="WP_059315587.1">
    <property type="nucleotide sequence ID" value="NZ_CP013987.1"/>
</dbReference>
<dbReference type="GO" id="GO:0009246">
    <property type="term" value="P:enterobacterial common antigen biosynthetic process"/>
    <property type="evidence" value="ECO:0007669"/>
    <property type="project" value="TreeGrafter"/>
</dbReference>
<feature type="transmembrane region" description="Helical" evidence="7">
    <location>
        <begin position="147"/>
        <end position="166"/>
    </location>
</feature>
<reference evidence="9 10" key="1">
    <citation type="submission" date="2016-01" db="EMBL/GenBank/DDBJ databases">
        <title>Annotation of Pseudomonas oryzihabitans USDA-ARS-USMARC-56511.</title>
        <authorList>
            <person name="Harhay G.P."/>
            <person name="Harhay D.M."/>
            <person name="Smith T.P.L."/>
            <person name="Bono J.L."/>
            <person name="Heaton M.P."/>
            <person name="Clawson M.L."/>
            <person name="Chitko-Mckown C.G."/>
            <person name="Capik S.F."/>
            <person name="DeDonder K.D."/>
            <person name="Apley M.D."/>
            <person name="Lubbers B.V."/>
            <person name="White B.J."/>
            <person name="Larson R.L."/>
        </authorList>
    </citation>
    <scope>NUCLEOTIDE SEQUENCE [LARGE SCALE GENOMIC DNA]</scope>
    <source>
        <strain evidence="9 10">USDA-ARS-USMARC-56511</strain>
    </source>
</reference>
<keyword evidence="5 7" id="KW-1133">Transmembrane helix</keyword>
<dbReference type="GO" id="GO:0005886">
    <property type="term" value="C:plasma membrane"/>
    <property type="evidence" value="ECO:0007669"/>
    <property type="project" value="UniProtKB-SubCell"/>
</dbReference>
<feature type="transmembrane region" description="Helical" evidence="7">
    <location>
        <begin position="34"/>
        <end position="55"/>
    </location>
</feature>
<dbReference type="Proteomes" id="UP000064137">
    <property type="component" value="Chromosome"/>
</dbReference>
<feature type="transmembrane region" description="Helical" evidence="7">
    <location>
        <begin position="297"/>
        <end position="318"/>
    </location>
</feature>
<keyword evidence="3" id="KW-1003">Cell membrane</keyword>
<dbReference type="Pfam" id="PF01757">
    <property type="entry name" value="Acyl_transf_3"/>
    <property type="match status" value="1"/>
</dbReference>
<comment type="subcellular location">
    <subcellularLocation>
        <location evidence="1">Cell membrane</location>
        <topology evidence="1">Multi-pass membrane protein</topology>
    </subcellularLocation>
</comment>
<evidence type="ECO:0000256" key="1">
    <source>
        <dbReference type="ARBA" id="ARBA00004651"/>
    </source>
</evidence>
<dbReference type="AlphaFoldDB" id="A0A0U4W253"/>
<feature type="transmembrane region" description="Helical" evidence="7">
    <location>
        <begin position="112"/>
        <end position="140"/>
    </location>
</feature>
<feature type="domain" description="Acyltransferase 3" evidence="8">
    <location>
        <begin position="4"/>
        <end position="315"/>
    </location>
</feature>
<keyword evidence="6 7" id="KW-0472">Membrane</keyword>
<name>A0A0U4W253_9PSED</name>
<comment type="similarity">
    <text evidence="2">Belongs to the acyltransferase 3 family.</text>
</comment>
<evidence type="ECO:0000256" key="5">
    <source>
        <dbReference type="ARBA" id="ARBA00022989"/>
    </source>
</evidence>
<feature type="transmembrane region" description="Helical" evidence="7">
    <location>
        <begin position="260"/>
        <end position="277"/>
    </location>
</feature>
<dbReference type="PANTHER" id="PTHR40074:SF2">
    <property type="entry name" value="O-ACETYLTRANSFERASE WECH"/>
    <property type="match status" value="1"/>
</dbReference>
<evidence type="ECO:0000313" key="9">
    <source>
        <dbReference type="EMBL" id="ALZ85432.1"/>
    </source>
</evidence>
<keyword evidence="9" id="KW-0012">Acyltransferase</keyword>
<gene>
    <name evidence="9" type="ORF">APT59_14965</name>
</gene>
<keyword evidence="9" id="KW-0808">Transferase</keyword>
<feature type="transmembrane region" description="Helical" evidence="7">
    <location>
        <begin position="7"/>
        <end position="28"/>
    </location>
</feature>
<dbReference type="GO" id="GO:0016413">
    <property type="term" value="F:O-acetyltransferase activity"/>
    <property type="evidence" value="ECO:0007669"/>
    <property type="project" value="TreeGrafter"/>
</dbReference>
<feature type="transmembrane region" description="Helical" evidence="7">
    <location>
        <begin position="231"/>
        <end position="248"/>
    </location>
</feature>
<accession>A0A0U4W253</accession>
<dbReference type="EMBL" id="CP013987">
    <property type="protein sequence ID" value="ALZ85432.1"/>
    <property type="molecule type" value="Genomic_DNA"/>
</dbReference>
<sequence>MLIQLNWIRGLAAVLIVFHHMTVGSYQTTEHQQIALNLLSLETTCIFVALSGFFFRYNLGKYSYQVYLGKKLQNVILPYLLISIPAVLLYVSGLKQDHEWIDMNAFHDWPPFAQTALLLATGAHLGPLWFIPALTLIFLLAPALEWIVNRGLLPAATMVGLVYFLISERPANDADPLLAALHFLPIYLCGMLACEQRERLQRPQARYWLLAALLLLSGAAVLNSAFYGLQKLALCFLLFAVFSQQIRVPGRTESRMAKGMALLGAYSFAIYFLHGYLAGAYRMLGRLLGEQNFAQYLGTRLCLTLITLLCCIAAVWVVKYLTRERSRALIGA</sequence>
<evidence type="ECO:0000313" key="10">
    <source>
        <dbReference type="Proteomes" id="UP000064137"/>
    </source>
</evidence>
<dbReference type="KEGG" id="por:APT59_14965"/>
<evidence type="ECO:0000256" key="2">
    <source>
        <dbReference type="ARBA" id="ARBA00007400"/>
    </source>
</evidence>
<dbReference type="OrthoDB" id="7579632at2"/>